<feature type="region of interest" description="Disordered" evidence="4">
    <location>
        <begin position="29"/>
        <end position="52"/>
    </location>
</feature>
<evidence type="ECO:0000313" key="6">
    <source>
        <dbReference type="EMBL" id="QBK85666.1"/>
    </source>
</evidence>
<protein>
    <submittedName>
        <fullName evidence="6">ATPase family protein</fullName>
    </submittedName>
</protein>
<evidence type="ECO:0000256" key="1">
    <source>
        <dbReference type="ARBA" id="ARBA00010378"/>
    </source>
</evidence>
<dbReference type="PRINTS" id="PR00819">
    <property type="entry name" value="CBXCFQXSUPER"/>
</dbReference>
<dbReference type="PANTHER" id="PTHR43392:SF2">
    <property type="entry name" value="AAA-TYPE ATPASE FAMILY PROTEIN _ ANKYRIN REPEAT FAMILY PROTEIN"/>
    <property type="match status" value="1"/>
</dbReference>
<dbReference type="SUPFAM" id="SSF52540">
    <property type="entry name" value="P-loop containing nucleoside triphosphate hydrolases"/>
    <property type="match status" value="1"/>
</dbReference>
<feature type="domain" description="ATPase AAA-type core" evidence="5">
    <location>
        <begin position="133"/>
        <end position="247"/>
    </location>
</feature>
<feature type="compositionally biased region" description="Basic residues" evidence="4">
    <location>
        <begin position="36"/>
        <end position="52"/>
    </location>
</feature>
<dbReference type="GO" id="GO:0016887">
    <property type="term" value="F:ATP hydrolysis activity"/>
    <property type="evidence" value="ECO:0007669"/>
    <property type="project" value="InterPro"/>
</dbReference>
<dbReference type="GO" id="GO:0005524">
    <property type="term" value="F:ATP binding"/>
    <property type="evidence" value="ECO:0007669"/>
    <property type="project" value="UniProtKB-KW"/>
</dbReference>
<dbReference type="Pfam" id="PF00004">
    <property type="entry name" value="AAA"/>
    <property type="match status" value="1"/>
</dbReference>
<organism evidence="6">
    <name type="scientific">Marseillevirus LCMAC101</name>
    <dbReference type="NCBI Taxonomy" id="2506602"/>
    <lineage>
        <taxon>Viruses</taxon>
        <taxon>Varidnaviria</taxon>
        <taxon>Bamfordvirae</taxon>
        <taxon>Nucleocytoviricota</taxon>
        <taxon>Megaviricetes</taxon>
        <taxon>Pimascovirales</taxon>
        <taxon>Pimascovirales incertae sedis</taxon>
        <taxon>Marseilleviridae</taxon>
    </lineage>
</organism>
<dbReference type="EMBL" id="MK500327">
    <property type="protein sequence ID" value="QBK85666.1"/>
    <property type="molecule type" value="Genomic_DNA"/>
</dbReference>
<dbReference type="Gene3D" id="3.40.50.300">
    <property type="entry name" value="P-loop containing nucleotide triphosphate hydrolases"/>
    <property type="match status" value="1"/>
</dbReference>
<dbReference type="InterPro" id="IPR050773">
    <property type="entry name" value="CbxX/CfxQ_RuBisCO_ESX"/>
</dbReference>
<dbReference type="PANTHER" id="PTHR43392">
    <property type="entry name" value="AAA-TYPE ATPASE FAMILY PROTEIN / ANKYRIN REPEAT FAMILY PROTEIN"/>
    <property type="match status" value="1"/>
</dbReference>
<evidence type="ECO:0000256" key="3">
    <source>
        <dbReference type="ARBA" id="ARBA00022840"/>
    </source>
</evidence>
<sequence length="365" mass="42160">MEEERRIILLTRPSYEDVLEEEQRYSRLPLPDPIHNKKRKRDEKPSPPRKRWKNSCELLPPFKLDTIQDLLYVAWNYRGDTLDWFTLWKLIPSLTELNAMIGLESLKQSVIDLILLHIQGLRNPKDGGMLHTVLYGSPGVGKTSSAHILAKIYCNMGFLTTDNVVVAKRSDFVKKWTGHSDAATMELLQSALGGVLFIDEAYCMGNKDRVDDFAKAAVDLLNQFLSEHSDNFVCIVAGYENDLDNCFFSINRGLKSRFPHTYHLDGYSSGDLYKMFQKRVKKEGWKLMDKSIDETFFSINKDIFLSYGRDIENFLVDCKSAHARRICGTTAEKKLFTKEDINIGLEKFLKHHQKEDKIDTLQMYI</sequence>
<comment type="similarity">
    <text evidence="1">Belongs to the CbxX/CfxQ family.</text>
</comment>
<dbReference type="CDD" id="cd00009">
    <property type="entry name" value="AAA"/>
    <property type="match status" value="1"/>
</dbReference>
<evidence type="ECO:0000259" key="5">
    <source>
        <dbReference type="Pfam" id="PF00004"/>
    </source>
</evidence>
<keyword evidence="3" id="KW-0067">ATP-binding</keyword>
<dbReference type="InterPro" id="IPR003959">
    <property type="entry name" value="ATPase_AAA_core"/>
</dbReference>
<reference evidence="6" key="1">
    <citation type="journal article" date="2019" name="MBio">
        <title>Virus Genomes from Deep Sea Sediments Expand the Ocean Megavirome and Support Independent Origins of Viral Gigantism.</title>
        <authorList>
            <person name="Backstrom D."/>
            <person name="Yutin N."/>
            <person name="Jorgensen S.L."/>
            <person name="Dharamshi J."/>
            <person name="Homa F."/>
            <person name="Zaremba-Niedwiedzka K."/>
            <person name="Spang A."/>
            <person name="Wolf Y.I."/>
            <person name="Koonin E.V."/>
            <person name="Ettema T.J."/>
        </authorList>
    </citation>
    <scope>NUCLEOTIDE SEQUENCE</scope>
</reference>
<dbReference type="InterPro" id="IPR027417">
    <property type="entry name" value="P-loop_NTPase"/>
</dbReference>
<evidence type="ECO:0000256" key="2">
    <source>
        <dbReference type="ARBA" id="ARBA00022741"/>
    </source>
</evidence>
<keyword evidence="2" id="KW-0547">Nucleotide-binding</keyword>
<proteinExistence type="inferred from homology"/>
<dbReference type="InterPro" id="IPR000641">
    <property type="entry name" value="CbxX/CfxQ"/>
</dbReference>
<gene>
    <name evidence="6" type="ORF">LCMAC101_02610</name>
</gene>
<accession>A0A481YT49</accession>
<name>A0A481YT49_9VIRU</name>
<evidence type="ECO:0000256" key="4">
    <source>
        <dbReference type="SAM" id="MobiDB-lite"/>
    </source>
</evidence>